<dbReference type="EMBL" id="DSDY01000040">
    <property type="protein sequence ID" value="HDS10226.1"/>
    <property type="molecule type" value="Genomic_DNA"/>
</dbReference>
<comment type="caution">
    <text evidence="1">The sequence shown here is derived from an EMBL/GenBank/DDBJ whole genome shotgun (WGS) entry which is preliminary data.</text>
</comment>
<reference evidence="1" key="1">
    <citation type="journal article" date="2020" name="mSystems">
        <title>Genome- and Community-Level Interaction Insights into Carbon Utilization and Element Cycling Functions of Hydrothermarchaeota in Hydrothermal Sediment.</title>
        <authorList>
            <person name="Zhou Z."/>
            <person name="Liu Y."/>
            <person name="Xu W."/>
            <person name="Pan J."/>
            <person name="Luo Z.H."/>
            <person name="Li M."/>
        </authorList>
    </citation>
    <scope>NUCLEOTIDE SEQUENCE [LARGE SCALE GENOMIC DNA]</scope>
    <source>
        <strain evidence="1">SpSt-123</strain>
    </source>
</reference>
<proteinExistence type="predicted"/>
<protein>
    <submittedName>
        <fullName evidence="1">Uncharacterized protein</fullName>
    </submittedName>
</protein>
<evidence type="ECO:0000313" key="1">
    <source>
        <dbReference type="EMBL" id="HDS10226.1"/>
    </source>
</evidence>
<dbReference type="AlphaFoldDB" id="A0A7C1HW52"/>
<name>A0A7C1HW52_9CREN</name>
<accession>A0A7C1HW52</accession>
<sequence>MKIWITGDVLAMRGGSDIFVRLGRSFVEARGFENKVFSNNRTHYSKRTVCLRASNDVLDFGELEVSLSKRFVFDTINTAVGIFFVLVFPGEYRYDRIIANERYLCIEHSKEERVTVSGESIIILF</sequence>
<organism evidence="1">
    <name type="scientific">Fervidicoccus fontis</name>
    <dbReference type="NCBI Taxonomy" id="683846"/>
    <lineage>
        <taxon>Archaea</taxon>
        <taxon>Thermoproteota</taxon>
        <taxon>Thermoprotei</taxon>
        <taxon>Fervidicoccales</taxon>
        <taxon>Fervidicoccaceae</taxon>
        <taxon>Fervidicoccus</taxon>
    </lineage>
</organism>
<gene>
    <name evidence="1" type="ORF">ENO04_01190</name>
</gene>